<dbReference type="PANTHER" id="PTHR30337:SF0">
    <property type="entry name" value="NUCLEASE SBCCD SUBUNIT D"/>
    <property type="match status" value="1"/>
</dbReference>
<dbReference type="InterPro" id="IPR029052">
    <property type="entry name" value="Metallo-depent_PP-like"/>
</dbReference>
<name>A0A0R2AUZ7_9LACO</name>
<comment type="subunit">
    <text evidence="2 7">Heterodimer of SbcC and SbcD.</text>
</comment>
<dbReference type="GO" id="GO:0004519">
    <property type="term" value="F:endonuclease activity"/>
    <property type="evidence" value="ECO:0007669"/>
    <property type="project" value="UniProtKB-KW"/>
</dbReference>
<evidence type="ECO:0000256" key="3">
    <source>
        <dbReference type="ARBA" id="ARBA00013365"/>
    </source>
</evidence>
<evidence type="ECO:0000256" key="2">
    <source>
        <dbReference type="ARBA" id="ARBA00011322"/>
    </source>
</evidence>
<dbReference type="NCBIfam" id="TIGR00619">
    <property type="entry name" value="sbcd"/>
    <property type="match status" value="1"/>
</dbReference>
<dbReference type="GO" id="GO:0008408">
    <property type="term" value="F:3'-5' exonuclease activity"/>
    <property type="evidence" value="ECO:0007669"/>
    <property type="project" value="InterPro"/>
</dbReference>
<comment type="function">
    <text evidence="7">SbcCD cleaves DNA hairpin structures. These structures can inhibit DNA replication and are intermediates in certain DNA recombination reactions. The complex acts as a 3'-&gt;5' double strand exonuclease that can open hairpins. It also has a 5' single-strand endonuclease activity.</text>
</comment>
<dbReference type="Gene3D" id="3.60.21.10">
    <property type="match status" value="1"/>
</dbReference>
<dbReference type="SUPFAM" id="SSF56300">
    <property type="entry name" value="Metallo-dependent phosphatases"/>
    <property type="match status" value="1"/>
</dbReference>
<dbReference type="RefSeq" id="WP_056960271.1">
    <property type="nucleotide sequence ID" value="NZ_AYYN01000171.1"/>
</dbReference>
<evidence type="ECO:0000256" key="6">
    <source>
        <dbReference type="ARBA" id="ARBA00022839"/>
    </source>
</evidence>
<organism evidence="10 11">
    <name type="scientific">Ligilactobacillus murinus DSM 20452 = NBRC 14221</name>
    <dbReference type="NCBI Taxonomy" id="1423772"/>
    <lineage>
        <taxon>Bacteria</taxon>
        <taxon>Bacillati</taxon>
        <taxon>Bacillota</taxon>
        <taxon>Bacilli</taxon>
        <taxon>Lactobacillales</taxon>
        <taxon>Lactobacillaceae</taxon>
        <taxon>Ligilactobacillus</taxon>
    </lineage>
</organism>
<dbReference type="InterPro" id="IPR004843">
    <property type="entry name" value="Calcineurin-like_PHP"/>
</dbReference>
<keyword evidence="7" id="KW-0255">Endonuclease</keyword>
<comment type="similarity">
    <text evidence="1 7">Belongs to the SbcD family.</text>
</comment>
<dbReference type="GO" id="GO:0006260">
    <property type="term" value="P:DNA replication"/>
    <property type="evidence" value="ECO:0007669"/>
    <property type="project" value="UniProtKB-KW"/>
</dbReference>
<dbReference type="Pfam" id="PF12320">
    <property type="entry name" value="SbcD_C"/>
    <property type="match status" value="1"/>
</dbReference>
<evidence type="ECO:0000256" key="4">
    <source>
        <dbReference type="ARBA" id="ARBA00022722"/>
    </source>
</evidence>
<dbReference type="InterPro" id="IPR004593">
    <property type="entry name" value="SbcD"/>
</dbReference>
<reference evidence="10 11" key="1">
    <citation type="journal article" date="2015" name="Genome Announc.">
        <title>Expanding the biotechnology potential of lactobacilli through comparative genomics of 213 strains and associated genera.</title>
        <authorList>
            <person name="Sun Z."/>
            <person name="Harris H.M."/>
            <person name="McCann A."/>
            <person name="Guo C."/>
            <person name="Argimon S."/>
            <person name="Zhang W."/>
            <person name="Yang X."/>
            <person name="Jeffery I.B."/>
            <person name="Cooney J.C."/>
            <person name="Kagawa T.F."/>
            <person name="Liu W."/>
            <person name="Song Y."/>
            <person name="Salvetti E."/>
            <person name="Wrobel A."/>
            <person name="Rasinkangas P."/>
            <person name="Parkhill J."/>
            <person name="Rea M.C."/>
            <person name="O'Sullivan O."/>
            <person name="Ritari J."/>
            <person name="Douillard F.P."/>
            <person name="Paul Ross R."/>
            <person name="Yang R."/>
            <person name="Briner A.E."/>
            <person name="Felis G.E."/>
            <person name="de Vos W.M."/>
            <person name="Barrangou R."/>
            <person name="Klaenhammer T.R."/>
            <person name="Caufield P.W."/>
            <person name="Cui Y."/>
            <person name="Zhang H."/>
            <person name="O'Toole P.W."/>
        </authorList>
    </citation>
    <scope>NUCLEOTIDE SEQUENCE [LARGE SCALE GENOMIC DNA]</scope>
    <source>
        <strain evidence="10 11">DSM 20452</strain>
    </source>
</reference>
<dbReference type="InterPro" id="IPR041796">
    <property type="entry name" value="Mre11_N"/>
</dbReference>
<evidence type="ECO:0000313" key="11">
    <source>
        <dbReference type="Proteomes" id="UP000051612"/>
    </source>
</evidence>
<proteinExistence type="inferred from homology"/>
<evidence type="ECO:0000259" key="9">
    <source>
        <dbReference type="Pfam" id="PF12320"/>
    </source>
</evidence>
<feature type="domain" description="Calcineurin-like phosphoesterase" evidence="8">
    <location>
        <begin position="1"/>
        <end position="212"/>
    </location>
</feature>
<dbReference type="Proteomes" id="UP000051612">
    <property type="component" value="Unassembled WGS sequence"/>
</dbReference>
<keyword evidence="4 7" id="KW-0540">Nuclease</keyword>
<gene>
    <name evidence="7" type="primary">sbcD</name>
    <name evidence="10" type="ORF">FC48_GL001589</name>
</gene>
<dbReference type="Pfam" id="PF00149">
    <property type="entry name" value="Metallophos"/>
    <property type="match status" value="1"/>
</dbReference>
<evidence type="ECO:0000256" key="5">
    <source>
        <dbReference type="ARBA" id="ARBA00022801"/>
    </source>
</evidence>
<dbReference type="PANTHER" id="PTHR30337">
    <property type="entry name" value="COMPONENT OF ATP-DEPENDENT DSDNA EXONUCLEASE"/>
    <property type="match status" value="1"/>
</dbReference>
<dbReference type="CDD" id="cd00840">
    <property type="entry name" value="MPP_Mre11_N"/>
    <property type="match status" value="1"/>
</dbReference>
<evidence type="ECO:0000259" key="8">
    <source>
        <dbReference type="Pfam" id="PF00149"/>
    </source>
</evidence>
<keyword evidence="7" id="KW-0233">DNA recombination</keyword>
<evidence type="ECO:0000256" key="7">
    <source>
        <dbReference type="RuleBase" id="RU363069"/>
    </source>
</evidence>
<keyword evidence="6 7" id="KW-0269">Exonuclease</keyword>
<feature type="domain" description="Nuclease SbcCD subunit D C-terminal" evidence="9">
    <location>
        <begin position="261"/>
        <end position="344"/>
    </location>
</feature>
<dbReference type="GO" id="GO:0006310">
    <property type="term" value="P:DNA recombination"/>
    <property type="evidence" value="ECO:0007669"/>
    <property type="project" value="UniProtKB-KW"/>
</dbReference>
<dbReference type="InterPro" id="IPR026843">
    <property type="entry name" value="SbcD_C"/>
</dbReference>
<sequence>MKFLHTADWHIGKRLHEYPLVKEQQDALAQIAQIAQKEQVDAVVVAGDLYDRSLPSEEAVTLVNQALKDLNLTADLPLLVISGNHDSAVRLATGQEWFKQTKLYLHTKLSEAFTPIEFEDTQFFLLPYFELQEARNYFADESISDLTSAMKLVVAKLKTKFDPAKKQVLVAHFFAAGSLRSDSETKIEVGGLDSVPTKLFSDFDHVALGHLHDKRALDLPTIKYSGSLLKYSVAEANSQKGVWIVETEPFSCKWISLAPLNDICCLEASYAELTTKLYQTVAQDDYVAIELTDEHEIIDVMNKLRKYYPRIVELKRKKRLVHTKQAEKIESKSPLELFTDFFVQATGQEPTQLQQKWAKESLLELEKEGE</sequence>
<accession>A0A0R2AUZ7</accession>
<dbReference type="InterPro" id="IPR050535">
    <property type="entry name" value="DNA_Repair-Maintenance_Comp"/>
</dbReference>
<evidence type="ECO:0000256" key="1">
    <source>
        <dbReference type="ARBA" id="ARBA00010555"/>
    </source>
</evidence>
<comment type="caution">
    <text evidence="10">The sequence shown here is derived from an EMBL/GenBank/DDBJ whole genome shotgun (WGS) entry which is preliminary data.</text>
</comment>
<dbReference type="PATRIC" id="fig|1423772.3.peg.1693"/>
<protein>
    <recommendedName>
        <fullName evidence="3 7">Nuclease SbcCD subunit D</fullName>
    </recommendedName>
</protein>
<dbReference type="AlphaFoldDB" id="A0A0R2AUZ7"/>
<dbReference type="EMBL" id="AYYN01000171">
    <property type="protein sequence ID" value="KRM70775.1"/>
    <property type="molecule type" value="Genomic_DNA"/>
</dbReference>
<keyword evidence="7" id="KW-0235">DNA replication</keyword>
<keyword evidence="5 7" id="KW-0378">Hydrolase</keyword>
<evidence type="ECO:0000313" key="10">
    <source>
        <dbReference type="EMBL" id="KRM70775.1"/>
    </source>
</evidence>